<evidence type="ECO:0000313" key="1">
    <source>
        <dbReference type="EMBL" id="QJD97097.1"/>
    </source>
</evidence>
<proteinExistence type="predicted"/>
<gene>
    <name evidence="1" type="ORF">HH214_15085</name>
</gene>
<reference evidence="1 2" key="1">
    <citation type="submission" date="2020-04" db="EMBL/GenBank/DDBJ databases">
        <title>Genome sequencing of novel species.</title>
        <authorList>
            <person name="Heo J."/>
            <person name="Kim S.-J."/>
            <person name="Kim J.-S."/>
            <person name="Hong S.-B."/>
            <person name="Kwon S.-W."/>
        </authorList>
    </citation>
    <scope>NUCLEOTIDE SEQUENCE [LARGE SCALE GENOMIC DNA]</scope>
    <source>
        <strain evidence="1 2">F39-2</strain>
    </source>
</reference>
<dbReference type="RefSeq" id="WP_169608977.1">
    <property type="nucleotide sequence ID" value="NZ_CP051682.1"/>
</dbReference>
<evidence type="ECO:0000313" key="2">
    <source>
        <dbReference type="Proteomes" id="UP000503278"/>
    </source>
</evidence>
<sequence length="115" mass="13454">MKTLVVMMFISLLGLHSKAEPKYIAENSHVVKRLEIWTYGMPYLGDKVKAEHTVSTRWGFTYRAVAGCVLTPELIKRVREHNNQVRQVLVTKYGKNWEAKYQKEVDVEMQRISKK</sequence>
<name>A0A7L5E3W7_9SPHI</name>
<dbReference type="AlphaFoldDB" id="A0A7L5E3W7"/>
<organism evidence="1 2">
    <name type="scientific">Mucilaginibacter robiniae</name>
    <dbReference type="NCBI Taxonomy" id="2728022"/>
    <lineage>
        <taxon>Bacteria</taxon>
        <taxon>Pseudomonadati</taxon>
        <taxon>Bacteroidota</taxon>
        <taxon>Sphingobacteriia</taxon>
        <taxon>Sphingobacteriales</taxon>
        <taxon>Sphingobacteriaceae</taxon>
        <taxon>Mucilaginibacter</taxon>
    </lineage>
</organism>
<protein>
    <submittedName>
        <fullName evidence="1">Uncharacterized protein</fullName>
    </submittedName>
</protein>
<dbReference type="Proteomes" id="UP000503278">
    <property type="component" value="Chromosome"/>
</dbReference>
<dbReference type="KEGG" id="mrob:HH214_15085"/>
<dbReference type="EMBL" id="CP051682">
    <property type="protein sequence ID" value="QJD97097.1"/>
    <property type="molecule type" value="Genomic_DNA"/>
</dbReference>
<keyword evidence="2" id="KW-1185">Reference proteome</keyword>
<accession>A0A7L5E3W7</accession>